<dbReference type="SMART" id="SM00065">
    <property type="entry name" value="GAF"/>
    <property type="match status" value="1"/>
</dbReference>
<comment type="catalytic activity">
    <reaction evidence="1">
        <text>ATP + protein L-histidine = ADP + protein N-phospho-L-histidine.</text>
        <dbReference type="EC" id="2.7.13.3"/>
    </reaction>
</comment>
<dbReference type="SMART" id="SM00387">
    <property type="entry name" value="HATPase_c"/>
    <property type="match status" value="1"/>
</dbReference>
<dbReference type="PRINTS" id="PR00344">
    <property type="entry name" value="BCTRLSENSOR"/>
</dbReference>
<dbReference type="SUPFAM" id="SSF55781">
    <property type="entry name" value="GAF domain-like"/>
    <property type="match status" value="1"/>
</dbReference>
<dbReference type="Pfam" id="PF02518">
    <property type="entry name" value="HATPase_c"/>
    <property type="match status" value="1"/>
</dbReference>
<feature type="domain" description="Histidine kinase" evidence="7">
    <location>
        <begin position="195"/>
        <end position="408"/>
    </location>
</feature>
<keyword evidence="8" id="KW-0067">ATP-binding</keyword>
<accession>A0ABW4AB40</accession>
<protein>
    <recommendedName>
        <fullName evidence="3">histidine kinase</fullName>
        <ecNumber evidence="3">2.7.13.3</ecNumber>
    </recommendedName>
</protein>
<name>A0ABW4AB40_9ACTN</name>
<dbReference type="SUPFAM" id="SSF55874">
    <property type="entry name" value="ATPase domain of HSP90 chaperone/DNA topoisomerase II/histidine kinase"/>
    <property type="match status" value="1"/>
</dbReference>
<dbReference type="PANTHER" id="PTHR43102">
    <property type="entry name" value="SLR1143 PROTEIN"/>
    <property type="match status" value="1"/>
</dbReference>
<dbReference type="Gene3D" id="3.30.450.40">
    <property type="match status" value="1"/>
</dbReference>
<sequence>MTLRRKVVVEHNPRDEDERARLSAVRSYEVLDRPRPAALDDLTRLAASMFDTPMAAVSLVDRDRQWFAGSHGLADEQTPLDVSFCKHVVPAGRPLIVPDATRDSRFAGLPNVVGNPNIRFYAGAPIVDEDGHTLGAMCVIDDRPREVDDKQVRNLVTFAGQAAVHLTAIRNRLRMADLGDELARTSKREDDLVATITHELRTPVASIQGYLEILGDQDDLAPYRRLIEPIHRNGERLVSMVDHLLAGTRPAEAPLPAPVAPVGLDTVVAAAVTGNRPLIALRAETVRLRCDAEVPVRADLSRLAHALSQLMRNALLFTPADRPITIVTGAVPRPFVEISDNGIGIPAEELPYVFDRFYRGRYARDQAVPGVGLGLTIARNIIEAHHGTVTVDSGDAGTTARVALPAAA</sequence>
<keyword evidence="9" id="KW-1185">Reference proteome</keyword>
<dbReference type="CDD" id="cd00082">
    <property type="entry name" value="HisKA"/>
    <property type="match status" value="1"/>
</dbReference>
<evidence type="ECO:0000313" key="9">
    <source>
        <dbReference type="Proteomes" id="UP001597183"/>
    </source>
</evidence>
<comment type="caution">
    <text evidence="8">The sequence shown here is derived from an EMBL/GenBank/DDBJ whole genome shotgun (WGS) entry which is preliminary data.</text>
</comment>
<keyword evidence="5" id="KW-0418">Kinase</keyword>
<evidence type="ECO:0000256" key="3">
    <source>
        <dbReference type="ARBA" id="ARBA00012438"/>
    </source>
</evidence>
<keyword evidence="5" id="KW-0808">Transferase</keyword>
<keyword evidence="4" id="KW-0597">Phosphoprotein</keyword>
<reference evidence="9" key="1">
    <citation type="journal article" date="2019" name="Int. J. Syst. Evol. Microbiol.">
        <title>The Global Catalogue of Microorganisms (GCM) 10K type strain sequencing project: providing services to taxonomists for standard genome sequencing and annotation.</title>
        <authorList>
            <consortium name="The Broad Institute Genomics Platform"/>
            <consortium name="The Broad Institute Genome Sequencing Center for Infectious Disease"/>
            <person name="Wu L."/>
            <person name="Ma J."/>
        </authorList>
    </citation>
    <scope>NUCLEOTIDE SEQUENCE [LARGE SCALE GENOMIC DNA]</scope>
    <source>
        <strain evidence="9">CCM 7526</strain>
    </source>
</reference>
<dbReference type="SMART" id="SM00388">
    <property type="entry name" value="HisKA"/>
    <property type="match status" value="1"/>
</dbReference>
<evidence type="ECO:0000256" key="2">
    <source>
        <dbReference type="ARBA" id="ARBA00004236"/>
    </source>
</evidence>
<dbReference type="InterPro" id="IPR036890">
    <property type="entry name" value="HATPase_C_sf"/>
</dbReference>
<gene>
    <name evidence="8" type="ORF">ACFQ5G_21690</name>
</gene>
<dbReference type="InterPro" id="IPR005467">
    <property type="entry name" value="His_kinase_dom"/>
</dbReference>
<dbReference type="InterPro" id="IPR003018">
    <property type="entry name" value="GAF"/>
</dbReference>
<dbReference type="InterPro" id="IPR003661">
    <property type="entry name" value="HisK_dim/P_dom"/>
</dbReference>
<dbReference type="Gene3D" id="3.30.565.10">
    <property type="entry name" value="Histidine kinase-like ATPase, C-terminal domain"/>
    <property type="match status" value="1"/>
</dbReference>
<evidence type="ECO:0000256" key="4">
    <source>
        <dbReference type="ARBA" id="ARBA00022553"/>
    </source>
</evidence>
<evidence type="ECO:0000259" key="7">
    <source>
        <dbReference type="PROSITE" id="PS50109"/>
    </source>
</evidence>
<dbReference type="Proteomes" id="UP001597183">
    <property type="component" value="Unassembled WGS sequence"/>
</dbReference>
<evidence type="ECO:0000256" key="5">
    <source>
        <dbReference type="ARBA" id="ARBA00022777"/>
    </source>
</evidence>
<evidence type="ECO:0000313" key="8">
    <source>
        <dbReference type="EMBL" id="MFD1367974.1"/>
    </source>
</evidence>
<dbReference type="PANTHER" id="PTHR43102:SF2">
    <property type="entry name" value="GAF DOMAIN-CONTAINING PROTEIN"/>
    <property type="match status" value="1"/>
</dbReference>
<dbReference type="Pfam" id="PF01590">
    <property type="entry name" value="GAF"/>
    <property type="match status" value="1"/>
</dbReference>
<organism evidence="8 9">
    <name type="scientific">Actinoplanes sichuanensis</name>
    <dbReference type="NCBI Taxonomy" id="512349"/>
    <lineage>
        <taxon>Bacteria</taxon>
        <taxon>Bacillati</taxon>
        <taxon>Actinomycetota</taxon>
        <taxon>Actinomycetes</taxon>
        <taxon>Micromonosporales</taxon>
        <taxon>Micromonosporaceae</taxon>
        <taxon>Actinoplanes</taxon>
    </lineage>
</organism>
<dbReference type="InterPro" id="IPR003594">
    <property type="entry name" value="HATPase_dom"/>
</dbReference>
<keyword evidence="6" id="KW-0902">Two-component regulatory system</keyword>
<dbReference type="PROSITE" id="PS50109">
    <property type="entry name" value="HIS_KIN"/>
    <property type="match status" value="1"/>
</dbReference>
<dbReference type="EC" id="2.7.13.3" evidence="3"/>
<evidence type="ECO:0000256" key="1">
    <source>
        <dbReference type="ARBA" id="ARBA00000085"/>
    </source>
</evidence>
<dbReference type="InterPro" id="IPR029016">
    <property type="entry name" value="GAF-like_dom_sf"/>
</dbReference>
<dbReference type="GO" id="GO:0005524">
    <property type="term" value="F:ATP binding"/>
    <property type="evidence" value="ECO:0007669"/>
    <property type="project" value="UniProtKB-KW"/>
</dbReference>
<comment type="subcellular location">
    <subcellularLocation>
        <location evidence="2">Cell membrane</location>
    </subcellularLocation>
</comment>
<proteinExistence type="predicted"/>
<dbReference type="Pfam" id="PF00512">
    <property type="entry name" value="HisKA"/>
    <property type="match status" value="1"/>
</dbReference>
<evidence type="ECO:0000256" key="6">
    <source>
        <dbReference type="ARBA" id="ARBA00023012"/>
    </source>
</evidence>
<dbReference type="CDD" id="cd00075">
    <property type="entry name" value="HATPase"/>
    <property type="match status" value="1"/>
</dbReference>
<dbReference type="EMBL" id="JBHTMK010000031">
    <property type="protein sequence ID" value="MFD1367974.1"/>
    <property type="molecule type" value="Genomic_DNA"/>
</dbReference>
<dbReference type="InterPro" id="IPR036097">
    <property type="entry name" value="HisK_dim/P_sf"/>
</dbReference>
<dbReference type="SUPFAM" id="SSF47384">
    <property type="entry name" value="Homodimeric domain of signal transducing histidine kinase"/>
    <property type="match status" value="1"/>
</dbReference>
<dbReference type="Gene3D" id="1.10.287.130">
    <property type="match status" value="1"/>
</dbReference>
<keyword evidence="8" id="KW-0547">Nucleotide-binding</keyword>
<dbReference type="InterPro" id="IPR004358">
    <property type="entry name" value="Sig_transdc_His_kin-like_C"/>
</dbReference>